<dbReference type="RefSeq" id="WP_322938591.1">
    <property type="nucleotide sequence ID" value="NZ_CP141059.1"/>
</dbReference>
<dbReference type="Proteomes" id="UP001327225">
    <property type="component" value="Chromosome"/>
</dbReference>
<reference evidence="2" key="1">
    <citation type="submission" date="2023-12" db="EMBL/GenBank/DDBJ databases">
        <title>Novel species in genus Nocardioides.</title>
        <authorList>
            <person name="Zhou H."/>
        </authorList>
    </citation>
    <scope>NUCLEOTIDE SEQUENCE [LARGE SCALE GENOMIC DNA]</scope>
    <source>
        <strain evidence="2">HM61</strain>
    </source>
</reference>
<protein>
    <recommendedName>
        <fullName evidence="3">DUF4878 domain-containing protein</fullName>
    </recommendedName>
</protein>
<sequence length="262" mass="28469">MPQWSRLPSTVFAVVLLLSACGKDSDTGERRNVVDASRTTGSTEEVAGSAVADAYAAWVEALARHDAAAACALQAPKFTIELRYEAILVDRAELGDPCTGFEALLWEDPEFDSEVVDVAVTQETEEDAILDVQLASRDVTVRMVYHRARWRVFSIADRTEAGTDDGTEGGPDGEAGPARWVAAWCAVSPDQTRDEIVGLMGPPSGEYTVADGGEPQLWWARDQYDFRVYLDPVDGSVLELVGDYDALGADDRALLPCPELRN</sequence>
<evidence type="ECO:0000313" key="1">
    <source>
        <dbReference type="EMBL" id="WQQ28597.1"/>
    </source>
</evidence>
<dbReference type="PROSITE" id="PS51257">
    <property type="entry name" value="PROKAR_LIPOPROTEIN"/>
    <property type="match status" value="1"/>
</dbReference>
<organism evidence="1 2">
    <name type="scientific">Nocardioides bizhenqiangii</name>
    <dbReference type="NCBI Taxonomy" id="3095076"/>
    <lineage>
        <taxon>Bacteria</taxon>
        <taxon>Bacillati</taxon>
        <taxon>Actinomycetota</taxon>
        <taxon>Actinomycetes</taxon>
        <taxon>Propionibacteriales</taxon>
        <taxon>Nocardioidaceae</taxon>
        <taxon>Nocardioides</taxon>
    </lineage>
</organism>
<evidence type="ECO:0000313" key="2">
    <source>
        <dbReference type="Proteomes" id="UP001327225"/>
    </source>
</evidence>
<gene>
    <name evidence="1" type="ORF">SHK19_10275</name>
</gene>
<keyword evidence="2" id="KW-1185">Reference proteome</keyword>
<name>A0ABZ0ZW61_9ACTN</name>
<dbReference type="EMBL" id="CP141059">
    <property type="protein sequence ID" value="WQQ28597.1"/>
    <property type="molecule type" value="Genomic_DNA"/>
</dbReference>
<evidence type="ECO:0008006" key="3">
    <source>
        <dbReference type="Google" id="ProtNLM"/>
    </source>
</evidence>
<accession>A0ABZ0ZW61</accession>
<proteinExistence type="predicted"/>